<feature type="transmembrane region" description="Helical" evidence="1">
    <location>
        <begin position="59"/>
        <end position="78"/>
    </location>
</feature>
<keyword evidence="1" id="KW-1133">Transmembrane helix</keyword>
<dbReference type="InterPro" id="IPR013901">
    <property type="entry name" value="Anthrone_oxy"/>
</dbReference>
<proteinExistence type="predicted"/>
<evidence type="ECO:0000256" key="1">
    <source>
        <dbReference type="SAM" id="Phobius"/>
    </source>
</evidence>
<keyword evidence="1" id="KW-0812">Transmembrane</keyword>
<name>A0A1T2XH57_9BACL</name>
<comment type="caution">
    <text evidence="2">The sequence shown here is derived from an EMBL/GenBank/DDBJ whole genome shotgun (WGS) entry which is preliminary data.</text>
</comment>
<keyword evidence="1" id="KW-0472">Membrane</keyword>
<dbReference type="Proteomes" id="UP000190188">
    <property type="component" value="Unassembled WGS sequence"/>
</dbReference>
<evidence type="ECO:0000313" key="3">
    <source>
        <dbReference type="Proteomes" id="UP000190188"/>
    </source>
</evidence>
<keyword evidence="3" id="KW-1185">Reference proteome</keyword>
<sequence length="163" mass="17345">MDLIGNFLFGLTFASALGSGLVAGLFFAFSTFVMAALARLPADQGIAAMQSINITVLNPLFSLVFMGTALASVILAVYSIFKLGTTPTTYLLVGSALYVVGSFLVTVVCNVPLNDALAAVDPSSAEGTRVWTQYLSQWMVWNHVRTIASLAALASFIIALRKW</sequence>
<organism evidence="2 3">
    <name type="scientific">Paenibacillus selenitireducens</name>
    <dbReference type="NCBI Taxonomy" id="1324314"/>
    <lineage>
        <taxon>Bacteria</taxon>
        <taxon>Bacillati</taxon>
        <taxon>Bacillota</taxon>
        <taxon>Bacilli</taxon>
        <taxon>Bacillales</taxon>
        <taxon>Paenibacillaceae</taxon>
        <taxon>Paenibacillus</taxon>
    </lineage>
</organism>
<dbReference type="Pfam" id="PF08592">
    <property type="entry name" value="Anthrone_oxy"/>
    <property type="match status" value="1"/>
</dbReference>
<reference evidence="2 3" key="1">
    <citation type="submission" date="2017-01" db="EMBL/GenBank/DDBJ databases">
        <title>Genome analysis of Paenibacillus selenitrireducens ES3-24.</title>
        <authorList>
            <person name="Xu D."/>
            <person name="Yao R."/>
            <person name="Zheng S."/>
        </authorList>
    </citation>
    <scope>NUCLEOTIDE SEQUENCE [LARGE SCALE GENOMIC DNA]</scope>
    <source>
        <strain evidence="2 3">ES3-24</strain>
    </source>
</reference>
<gene>
    <name evidence="2" type="ORF">BVG16_08885</name>
</gene>
<feature type="transmembrane region" description="Helical" evidence="1">
    <location>
        <begin position="140"/>
        <end position="160"/>
    </location>
</feature>
<accession>A0A1T2XH57</accession>
<feature type="transmembrane region" description="Helical" evidence="1">
    <location>
        <begin position="90"/>
        <end position="113"/>
    </location>
</feature>
<evidence type="ECO:0000313" key="2">
    <source>
        <dbReference type="EMBL" id="OPA79200.1"/>
    </source>
</evidence>
<protein>
    <recommendedName>
        <fullName evidence="4">DUF1772 domain-containing protein</fullName>
    </recommendedName>
</protein>
<dbReference type="STRING" id="1324314.BVG16_08885"/>
<evidence type="ECO:0008006" key="4">
    <source>
        <dbReference type="Google" id="ProtNLM"/>
    </source>
</evidence>
<dbReference type="AlphaFoldDB" id="A0A1T2XH57"/>
<dbReference type="EMBL" id="MSZX01000003">
    <property type="protein sequence ID" value="OPA79200.1"/>
    <property type="molecule type" value="Genomic_DNA"/>
</dbReference>